<dbReference type="Gene3D" id="2.30.30.830">
    <property type="match status" value="1"/>
</dbReference>
<name>A0ABW5UHX8_9BURK</name>
<gene>
    <name evidence="10" type="ORF">ACFSW6_00715</name>
</gene>
<keyword evidence="5" id="KW-0812">Transmembrane</keyword>
<evidence type="ECO:0000256" key="4">
    <source>
        <dbReference type="ARBA" id="ARBA00022519"/>
    </source>
</evidence>
<evidence type="ECO:0000256" key="8">
    <source>
        <dbReference type="ARBA" id="ARBA00023136"/>
    </source>
</evidence>
<keyword evidence="11" id="KW-1185">Reference proteome</keyword>
<keyword evidence="3" id="KW-1003">Cell membrane</keyword>
<dbReference type="InterPro" id="IPR024961">
    <property type="entry name" value="T2SS_GspC_N"/>
</dbReference>
<evidence type="ECO:0000256" key="7">
    <source>
        <dbReference type="ARBA" id="ARBA00022989"/>
    </source>
</evidence>
<evidence type="ECO:0000256" key="2">
    <source>
        <dbReference type="ARBA" id="ARBA00022448"/>
    </source>
</evidence>
<proteinExistence type="predicted"/>
<evidence type="ECO:0000259" key="9">
    <source>
        <dbReference type="Pfam" id="PF11356"/>
    </source>
</evidence>
<sequence>MRILSFNAGPGARGGSWSVKLLTLLLWTLAAGVVVFWCLRWSSAASGPLPAPAPEPALQVDASALAKALGAVAMPVAAPAAAPVSSRYALLGVLAGRDSGAGSAVIAVGGQPAKSFRVGDTVEDGVVLQSLAAREARLGSSMQGPATTVLELKKPL</sequence>
<dbReference type="Pfam" id="PF11356">
    <property type="entry name" value="T2SSC"/>
    <property type="match status" value="1"/>
</dbReference>
<evidence type="ECO:0000313" key="10">
    <source>
        <dbReference type="EMBL" id="MFD2752593.1"/>
    </source>
</evidence>
<keyword evidence="2" id="KW-0813">Transport</keyword>
<accession>A0ABW5UHX8</accession>
<keyword evidence="4" id="KW-0997">Cell inner membrane</keyword>
<feature type="domain" description="Type II secretion system protein GspC N-terminal" evidence="9">
    <location>
        <begin position="79"/>
        <end position="132"/>
    </location>
</feature>
<evidence type="ECO:0000256" key="5">
    <source>
        <dbReference type="ARBA" id="ARBA00022692"/>
    </source>
</evidence>
<evidence type="ECO:0000256" key="3">
    <source>
        <dbReference type="ARBA" id="ARBA00022475"/>
    </source>
</evidence>
<evidence type="ECO:0000313" key="11">
    <source>
        <dbReference type="Proteomes" id="UP001597463"/>
    </source>
</evidence>
<evidence type="ECO:0000256" key="6">
    <source>
        <dbReference type="ARBA" id="ARBA00022927"/>
    </source>
</evidence>
<protein>
    <submittedName>
        <fullName evidence="10">Type II secretion system protein N</fullName>
    </submittedName>
</protein>
<dbReference type="EMBL" id="JBHUMV010000001">
    <property type="protein sequence ID" value="MFD2752593.1"/>
    <property type="molecule type" value="Genomic_DNA"/>
</dbReference>
<comment type="subcellular location">
    <subcellularLocation>
        <location evidence="1">Cell inner membrane</location>
    </subcellularLocation>
</comment>
<keyword evidence="8" id="KW-0472">Membrane</keyword>
<reference evidence="11" key="1">
    <citation type="journal article" date="2019" name="Int. J. Syst. Evol. Microbiol.">
        <title>The Global Catalogue of Microorganisms (GCM) 10K type strain sequencing project: providing services to taxonomists for standard genome sequencing and annotation.</title>
        <authorList>
            <consortium name="The Broad Institute Genomics Platform"/>
            <consortium name="The Broad Institute Genome Sequencing Center for Infectious Disease"/>
            <person name="Wu L."/>
            <person name="Ma J."/>
        </authorList>
    </citation>
    <scope>NUCLEOTIDE SEQUENCE [LARGE SCALE GENOMIC DNA]</scope>
    <source>
        <strain evidence="11">TISTR 1906</strain>
    </source>
</reference>
<keyword evidence="7" id="KW-1133">Transmembrane helix</keyword>
<keyword evidence="6" id="KW-0653">Protein transport</keyword>
<dbReference type="RefSeq" id="WP_066473764.1">
    <property type="nucleotide sequence ID" value="NZ_BCNT01000003.1"/>
</dbReference>
<dbReference type="Proteomes" id="UP001597463">
    <property type="component" value="Unassembled WGS sequence"/>
</dbReference>
<organism evidence="10 11">
    <name type="scientific">Comamonas terrae</name>
    <dbReference type="NCBI Taxonomy" id="673548"/>
    <lineage>
        <taxon>Bacteria</taxon>
        <taxon>Pseudomonadati</taxon>
        <taxon>Pseudomonadota</taxon>
        <taxon>Betaproteobacteria</taxon>
        <taxon>Burkholderiales</taxon>
        <taxon>Comamonadaceae</taxon>
        <taxon>Comamonas</taxon>
    </lineage>
</organism>
<evidence type="ECO:0000256" key="1">
    <source>
        <dbReference type="ARBA" id="ARBA00004533"/>
    </source>
</evidence>
<comment type="caution">
    <text evidence="10">The sequence shown here is derived from an EMBL/GenBank/DDBJ whole genome shotgun (WGS) entry which is preliminary data.</text>
</comment>